<dbReference type="AlphaFoldDB" id="A0A343VQY2"/>
<evidence type="ECO:0008006" key="2">
    <source>
        <dbReference type="Google" id="ProtNLM"/>
    </source>
</evidence>
<name>A0A343VQY2_9MYCO</name>
<proteinExistence type="predicted"/>
<gene>
    <name evidence="1" type="ORF">B5P44_p00011</name>
</gene>
<evidence type="ECO:0000313" key="1">
    <source>
        <dbReference type="EMBL" id="AVN58306.1"/>
    </source>
</evidence>
<protein>
    <recommendedName>
        <fullName evidence="2">Helix-turn-helix domain-containing protein</fullName>
    </recommendedName>
</protein>
<organism evidence="1">
    <name type="scientific">Mycolicibacterium sp. CBMA 213</name>
    <dbReference type="NCBI Taxonomy" id="1968788"/>
    <lineage>
        <taxon>Bacteria</taxon>
        <taxon>Bacillati</taxon>
        <taxon>Actinomycetota</taxon>
        <taxon>Actinomycetes</taxon>
        <taxon>Mycobacteriales</taxon>
        <taxon>Mycobacteriaceae</taxon>
        <taxon>Mycolicibacterium</taxon>
    </lineage>
</organism>
<dbReference type="EMBL" id="MF600313">
    <property type="protein sequence ID" value="AVN58306.1"/>
    <property type="molecule type" value="Genomic_DNA"/>
</dbReference>
<sequence length="178" mass="19258">MSSKQRPPGRAIVSAAEAARILQRDVRTVRKMIQTNEIDGYEKQTNSRSHWYVYADQLSGSGVAPATGTSVEDQLRAENAQLRAELASAYEVIRLSQAAQAIATAAVQDYRQAAELDDVMAEGLRVAMEGVQQVVQASQSKAGRFKASADGFAQALEHERDALALLIAPDNIGDLDSR</sequence>
<dbReference type="RefSeq" id="WP_155921785.1">
    <property type="nucleotide sequence ID" value="NZ_MF600313.1"/>
</dbReference>
<accession>A0A343VQY2</accession>
<geneLocation type="plasmid" evidence="1">
    <name>pCBMA213_1</name>
</geneLocation>
<keyword evidence="1" id="KW-0614">Plasmid</keyword>
<reference evidence="1" key="1">
    <citation type="journal article" date="2018" name="Front. Microbiol.">
        <title>Beyond the Limits: tRNA Array Units in Mycobacterium Genomes.</title>
        <authorList>
            <person name="Morgado S.M."/>
            <person name="Vicente A.C."/>
        </authorList>
    </citation>
    <scope>NUCLEOTIDE SEQUENCE</scope>
    <source>
        <strain evidence="1">CBMA 213</strain>
        <plasmid evidence="1">pCBMA213_1</plasmid>
    </source>
</reference>